<comment type="caution">
    <text evidence="1">The sequence shown here is derived from an EMBL/GenBank/DDBJ whole genome shotgun (WGS) entry which is preliminary data.</text>
</comment>
<reference evidence="1 2" key="1">
    <citation type="submission" date="2023-07" db="EMBL/GenBank/DDBJ databases">
        <title>Genomic Encyclopedia of Type Strains, Phase IV (KMG-IV): sequencing the most valuable type-strain genomes for metagenomic binning, comparative biology and taxonomic classification.</title>
        <authorList>
            <person name="Goeker M."/>
        </authorList>
    </citation>
    <scope>NUCLEOTIDE SEQUENCE [LARGE SCALE GENOMIC DNA]</scope>
    <source>
        <strain evidence="1 2">NIO-1023</strain>
    </source>
</reference>
<proteinExistence type="predicted"/>
<gene>
    <name evidence="1" type="ORF">QO006_002330</name>
</gene>
<evidence type="ECO:0000313" key="2">
    <source>
        <dbReference type="Proteomes" id="UP001232163"/>
    </source>
</evidence>
<keyword evidence="2" id="KW-1185">Reference proteome</keyword>
<dbReference type="EMBL" id="JAURUR010000007">
    <property type="protein sequence ID" value="MDP9764883.1"/>
    <property type="molecule type" value="Genomic_DNA"/>
</dbReference>
<sequence>MATLDDLRTETDALREFLQALAAVYSTGTDLNPLVREELRLAWTLAEGVVQANEAFMAFADPEMEMAEEFLNITQSTRASLAQVSGVVERFQQLQADIQQLS</sequence>
<name>A0ABT9ME81_9DEIO</name>
<evidence type="ECO:0000313" key="1">
    <source>
        <dbReference type="EMBL" id="MDP9764883.1"/>
    </source>
</evidence>
<dbReference type="RefSeq" id="WP_307466391.1">
    <property type="nucleotide sequence ID" value="NZ_JAURUR010000007.1"/>
</dbReference>
<organism evidence="1 2">
    <name type="scientific">Deinococcus enclensis</name>
    <dbReference type="NCBI Taxonomy" id="1049582"/>
    <lineage>
        <taxon>Bacteria</taxon>
        <taxon>Thermotogati</taxon>
        <taxon>Deinococcota</taxon>
        <taxon>Deinococci</taxon>
        <taxon>Deinococcales</taxon>
        <taxon>Deinococcaceae</taxon>
        <taxon>Deinococcus</taxon>
    </lineage>
</organism>
<accession>A0ABT9ME81</accession>
<dbReference type="Proteomes" id="UP001232163">
    <property type="component" value="Unassembled WGS sequence"/>
</dbReference>
<protein>
    <submittedName>
        <fullName evidence="1">Uncharacterized protein</fullName>
    </submittedName>
</protein>